<proteinExistence type="predicted"/>
<evidence type="ECO:0000256" key="2">
    <source>
        <dbReference type="SAM" id="Phobius"/>
    </source>
</evidence>
<dbReference type="InterPro" id="IPR011055">
    <property type="entry name" value="Dup_hybrid_motif"/>
</dbReference>
<organism evidence="4 5">
    <name type="scientific">Luteimonas fraxinea</name>
    <dbReference type="NCBI Taxonomy" id="2901869"/>
    <lineage>
        <taxon>Bacteria</taxon>
        <taxon>Pseudomonadati</taxon>
        <taxon>Pseudomonadota</taxon>
        <taxon>Gammaproteobacteria</taxon>
        <taxon>Lysobacterales</taxon>
        <taxon>Lysobacteraceae</taxon>
        <taxon>Luteimonas</taxon>
    </lineage>
</organism>
<gene>
    <name evidence="4" type="ORF">LTT95_04735</name>
</gene>
<dbReference type="PANTHER" id="PTHR21666:SF268">
    <property type="entry name" value="PEPTIDASE M23 DOMAIN-CONTAINING PROTEIN"/>
    <property type="match status" value="1"/>
</dbReference>
<dbReference type="InterPro" id="IPR016047">
    <property type="entry name" value="M23ase_b-sheet_dom"/>
</dbReference>
<name>A0ABS8UBX6_9GAMM</name>
<dbReference type="Proteomes" id="UP001430360">
    <property type="component" value="Unassembled WGS sequence"/>
</dbReference>
<evidence type="ECO:0000313" key="4">
    <source>
        <dbReference type="EMBL" id="MCD9096241.1"/>
    </source>
</evidence>
<sequence length="213" mass="22753">MSEPDPTPGSTPPAAPKPARKPRRDYTPQLRATLGFVFWAALFTAVGYWAWHQPFMAKPRAIATLSATPAPESLPMPVDGVRASRVADTYGAPRGRDRQHEGVDIFAPRGTPVRSTTEGLVVGVRESGLGGKQVWVMGPGRQRHYYAHLDGFADLLEVGDLVRPGDALGVVGDTGNARGTPPHLHYGVYASDGAFDPLPLLRGHSADNGDAAR</sequence>
<reference evidence="4" key="1">
    <citation type="submission" date="2021-12" db="EMBL/GenBank/DDBJ databases">
        <authorList>
            <person name="Ulrich A."/>
        </authorList>
    </citation>
    <scope>NUCLEOTIDE SEQUENCE</scope>
    <source>
        <strain evidence="4">A1P009</strain>
    </source>
</reference>
<dbReference type="CDD" id="cd12797">
    <property type="entry name" value="M23_peptidase"/>
    <property type="match status" value="1"/>
</dbReference>
<dbReference type="RefSeq" id="WP_232134712.1">
    <property type="nucleotide sequence ID" value="NZ_CP089507.1"/>
</dbReference>
<dbReference type="PANTHER" id="PTHR21666">
    <property type="entry name" value="PEPTIDASE-RELATED"/>
    <property type="match status" value="1"/>
</dbReference>
<keyword evidence="5" id="KW-1185">Reference proteome</keyword>
<dbReference type="Gene3D" id="2.70.70.10">
    <property type="entry name" value="Glucose Permease (Domain IIA)"/>
    <property type="match status" value="1"/>
</dbReference>
<keyword evidence="2" id="KW-0472">Membrane</keyword>
<dbReference type="SUPFAM" id="SSF51261">
    <property type="entry name" value="Duplicated hybrid motif"/>
    <property type="match status" value="1"/>
</dbReference>
<keyword evidence="2" id="KW-1133">Transmembrane helix</keyword>
<comment type="caution">
    <text evidence="4">The sequence shown here is derived from an EMBL/GenBank/DDBJ whole genome shotgun (WGS) entry which is preliminary data.</text>
</comment>
<evidence type="ECO:0000256" key="1">
    <source>
        <dbReference type="SAM" id="MobiDB-lite"/>
    </source>
</evidence>
<evidence type="ECO:0000313" key="5">
    <source>
        <dbReference type="Proteomes" id="UP001430360"/>
    </source>
</evidence>
<feature type="domain" description="M23ase beta-sheet core" evidence="3">
    <location>
        <begin position="99"/>
        <end position="197"/>
    </location>
</feature>
<dbReference type="InterPro" id="IPR050570">
    <property type="entry name" value="Cell_wall_metabolism_enzyme"/>
</dbReference>
<dbReference type="Pfam" id="PF01551">
    <property type="entry name" value="Peptidase_M23"/>
    <property type="match status" value="1"/>
</dbReference>
<evidence type="ECO:0000259" key="3">
    <source>
        <dbReference type="Pfam" id="PF01551"/>
    </source>
</evidence>
<protein>
    <submittedName>
        <fullName evidence="4">M23 family metallopeptidase</fullName>
    </submittedName>
</protein>
<keyword evidence="2" id="KW-0812">Transmembrane</keyword>
<reference evidence="4" key="2">
    <citation type="journal article" date="2022" name="Syst. Appl. Microbiol.">
        <title>Physiological and genomic characterisation of Luteimonas fraxinea sp. nov., a bacterial species associated with trees tolerant to ash dieback.</title>
        <authorList>
            <person name="Ulrich K."/>
            <person name="Becker R."/>
            <person name="Behrendt U."/>
            <person name="Kube M."/>
            <person name="Schneck V."/>
            <person name="Ulrich A."/>
        </authorList>
    </citation>
    <scope>NUCLEOTIDE SEQUENCE</scope>
    <source>
        <strain evidence="4">A1P009</strain>
    </source>
</reference>
<accession>A0ABS8UBX6</accession>
<feature type="transmembrane region" description="Helical" evidence="2">
    <location>
        <begin position="30"/>
        <end position="51"/>
    </location>
</feature>
<feature type="compositionally biased region" description="Pro residues" evidence="1">
    <location>
        <begin position="1"/>
        <end position="16"/>
    </location>
</feature>
<feature type="region of interest" description="Disordered" evidence="1">
    <location>
        <begin position="1"/>
        <end position="24"/>
    </location>
</feature>
<dbReference type="EMBL" id="JAJQKU010000001">
    <property type="protein sequence ID" value="MCD9096241.1"/>
    <property type="molecule type" value="Genomic_DNA"/>
</dbReference>